<reference evidence="2 3" key="1">
    <citation type="submission" date="2024-03" db="EMBL/GenBank/DDBJ databases">
        <title>Natural products discovery in diverse microorganisms through a two-stage MS feature dereplication strategy.</title>
        <authorList>
            <person name="Zhang R."/>
        </authorList>
    </citation>
    <scope>NUCLEOTIDE SEQUENCE [LARGE SCALE GENOMIC DNA]</scope>
    <source>
        <strain evidence="2 3">18930</strain>
    </source>
</reference>
<evidence type="ECO:0000256" key="1">
    <source>
        <dbReference type="SAM" id="SignalP"/>
    </source>
</evidence>
<feature type="signal peptide" evidence="1">
    <location>
        <begin position="1"/>
        <end position="25"/>
    </location>
</feature>
<dbReference type="RefSeq" id="WP_338891668.1">
    <property type="nucleotide sequence ID" value="NZ_CP147846.1"/>
</dbReference>
<accession>A0ABZ2PR27</accession>
<gene>
    <name evidence="2" type="ORF">WDS16_07430</name>
</gene>
<keyword evidence="3" id="KW-1185">Reference proteome</keyword>
<sequence length="250" mass="25827">MRHPRVIWTATLSAVAITVLTACGAAEDSPDDAPLADLEPRVVAPQPLSGSPITDSTVLSARMLLVEDVPDGFAVVPDPVRDLGLDPAPDYDAQDRSGTDPQACADVLATVTQQSPGASADSEVRYSGPEFSSIDEDAASYADNGAVAAFDAVQNAFAQCTEYTGTDADGVGVQYRLGAREQETIGDASTSVRLETTSEGYTLVADAVVAVVDHTVVQLVVTSQEGVDPASFTALAKTAADRIRGIDAGV</sequence>
<feature type="chain" id="PRO_5046056707" description="PknH-like extracellular domain-containing protein" evidence="1">
    <location>
        <begin position="26"/>
        <end position="250"/>
    </location>
</feature>
<proteinExistence type="predicted"/>
<dbReference type="EMBL" id="CP147846">
    <property type="protein sequence ID" value="WXG70333.1"/>
    <property type="molecule type" value="Genomic_DNA"/>
</dbReference>
<name>A0ABZ2PR27_9NOCA</name>
<evidence type="ECO:0000313" key="3">
    <source>
        <dbReference type="Proteomes" id="UP001432000"/>
    </source>
</evidence>
<dbReference type="Proteomes" id="UP001432000">
    <property type="component" value="Chromosome"/>
</dbReference>
<dbReference type="PROSITE" id="PS51257">
    <property type="entry name" value="PROKAR_LIPOPROTEIN"/>
    <property type="match status" value="1"/>
</dbReference>
<keyword evidence="1" id="KW-0732">Signal</keyword>
<evidence type="ECO:0000313" key="2">
    <source>
        <dbReference type="EMBL" id="WXG70333.1"/>
    </source>
</evidence>
<organism evidence="2 3">
    <name type="scientific">Rhodococcus sovatensis</name>
    <dbReference type="NCBI Taxonomy" id="1805840"/>
    <lineage>
        <taxon>Bacteria</taxon>
        <taxon>Bacillati</taxon>
        <taxon>Actinomycetota</taxon>
        <taxon>Actinomycetes</taxon>
        <taxon>Mycobacteriales</taxon>
        <taxon>Nocardiaceae</taxon>
        <taxon>Rhodococcus</taxon>
    </lineage>
</organism>
<protein>
    <recommendedName>
        <fullName evidence="4">PknH-like extracellular domain-containing protein</fullName>
    </recommendedName>
</protein>
<evidence type="ECO:0008006" key="4">
    <source>
        <dbReference type="Google" id="ProtNLM"/>
    </source>
</evidence>